<organism evidence="1 2">
    <name type="scientific">Neosartorya fischeri (strain ATCC 1020 / DSM 3700 / CBS 544.65 / FGSC A1164 / JCM 1740 / NRRL 181 / WB 181)</name>
    <name type="common">Aspergillus fischerianus</name>
    <dbReference type="NCBI Taxonomy" id="331117"/>
    <lineage>
        <taxon>Eukaryota</taxon>
        <taxon>Fungi</taxon>
        <taxon>Dikarya</taxon>
        <taxon>Ascomycota</taxon>
        <taxon>Pezizomycotina</taxon>
        <taxon>Eurotiomycetes</taxon>
        <taxon>Eurotiomycetidae</taxon>
        <taxon>Eurotiales</taxon>
        <taxon>Aspergillaceae</taxon>
        <taxon>Aspergillus</taxon>
        <taxon>Aspergillus subgen. Fumigati</taxon>
    </lineage>
</organism>
<dbReference type="OMA" id="FTYHAKA"/>
<dbReference type="KEGG" id="nfi:NFIA_049180"/>
<dbReference type="VEuPathDB" id="FungiDB:NFIA_049180"/>
<dbReference type="InterPro" id="IPR014710">
    <property type="entry name" value="RmlC-like_jellyroll"/>
</dbReference>
<keyword evidence="2" id="KW-1185">Reference proteome</keyword>
<sequence>MAVRFRYHAKAQYTFKPPLIANENAFLGDVYSRYLNLPIPTMEANMISFASEKENPDKPISAGFYRLEKGTPLVYEYTYDEMKIILEGQFEIADETGQKVTALPGDVFYFPKGAKITFTTETYGLAFYTGQRKQGGA</sequence>
<dbReference type="RefSeq" id="XP_001257477.1">
    <property type="nucleotide sequence ID" value="XM_001257476.1"/>
</dbReference>
<dbReference type="HOGENOM" id="CLU_141740_0_0_1"/>
<dbReference type="EMBL" id="DS027698">
    <property type="protein sequence ID" value="EAW15580.1"/>
    <property type="molecule type" value="Genomic_DNA"/>
</dbReference>
<gene>
    <name evidence="1" type="ORF">NFIA_049180</name>
</gene>
<proteinExistence type="predicted"/>
<dbReference type="SUPFAM" id="SSF51182">
    <property type="entry name" value="RmlC-like cupins"/>
    <property type="match status" value="1"/>
</dbReference>
<reference evidence="2" key="1">
    <citation type="journal article" date="2008" name="PLoS Genet.">
        <title>Genomic islands in the pathogenic filamentous fungus Aspergillus fumigatus.</title>
        <authorList>
            <person name="Fedorova N.D."/>
            <person name="Khaldi N."/>
            <person name="Joardar V.S."/>
            <person name="Maiti R."/>
            <person name="Amedeo P."/>
            <person name="Anderson M.J."/>
            <person name="Crabtree J."/>
            <person name="Silva J.C."/>
            <person name="Badger J.H."/>
            <person name="Albarraq A."/>
            <person name="Angiuoli S."/>
            <person name="Bussey H."/>
            <person name="Bowyer P."/>
            <person name="Cotty P.J."/>
            <person name="Dyer P.S."/>
            <person name="Egan A."/>
            <person name="Galens K."/>
            <person name="Fraser-Liggett C.M."/>
            <person name="Haas B.J."/>
            <person name="Inman J.M."/>
            <person name="Kent R."/>
            <person name="Lemieux S."/>
            <person name="Malavazi I."/>
            <person name="Orvis J."/>
            <person name="Roemer T."/>
            <person name="Ronning C.M."/>
            <person name="Sundaram J.P."/>
            <person name="Sutton G."/>
            <person name="Turner G."/>
            <person name="Venter J.C."/>
            <person name="White O.R."/>
            <person name="Whitty B.R."/>
            <person name="Youngman P."/>
            <person name="Wolfe K.H."/>
            <person name="Goldman G.H."/>
            <person name="Wortman J.R."/>
            <person name="Jiang B."/>
            <person name="Denning D.W."/>
            <person name="Nierman W.C."/>
        </authorList>
    </citation>
    <scope>NUCLEOTIDE SEQUENCE [LARGE SCALE GENOMIC DNA]</scope>
    <source>
        <strain evidence="2">ATCC 1020 / DSM 3700 / CBS 544.65 / FGSC A1164 / JCM 1740 / NRRL 181 / WB 181</strain>
    </source>
</reference>
<dbReference type="AlphaFoldDB" id="A1DLA9"/>
<dbReference type="Pfam" id="PF06249">
    <property type="entry name" value="EutQ"/>
    <property type="match status" value="1"/>
</dbReference>
<dbReference type="GeneID" id="4583991"/>
<dbReference type="Gene3D" id="2.60.120.10">
    <property type="entry name" value="Jelly Rolls"/>
    <property type="match status" value="1"/>
</dbReference>
<protein>
    <submittedName>
        <fullName evidence="1">Ethanolamine utilization protein (EutQ), putative</fullName>
    </submittedName>
</protein>
<accession>A1DLA9</accession>
<name>A1DLA9_NEOFI</name>
<dbReference type="InterPro" id="IPR010424">
    <property type="entry name" value="EutQ"/>
</dbReference>
<dbReference type="PANTHER" id="PTHR36169">
    <property type="entry name" value="ETHANOLAMINE UTILIZATION PROTEIN EUTQ"/>
    <property type="match status" value="1"/>
</dbReference>
<dbReference type="Proteomes" id="UP000006702">
    <property type="component" value="Unassembled WGS sequence"/>
</dbReference>
<dbReference type="eggNOG" id="ENOG502S3HA">
    <property type="taxonomic scope" value="Eukaryota"/>
</dbReference>
<evidence type="ECO:0000313" key="2">
    <source>
        <dbReference type="Proteomes" id="UP000006702"/>
    </source>
</evidence>
<evidence type="ECO:0000313" key="1">
    <source>
        <dbReference type="EMBL" id="EAW15580.1"/>
    </source>
</evidence>
<dbReference type="OrthoDB" id="4985585at2759"/>
<dbReference type="PANTHER" id="PTHR36169:SF1">
    <property type="entry name" value="ACETATE KINASE EUTQ"/>
    <property type="match status" value="1"/>
</dbReference>
<dbReference type="InterPro" id="IPR011051">
    <property type="entry name" value="RmlC_Cupin_sf"/>
</dbReference>
<dbReference type="CDD" id="cd02228">
    <property type="entry name" value="cupin_EutQ"/>
    <property type="match status" value="1"/>
</dbReference>